<dbReference type="AlphaFoldDB" id="A0A6S6T5G4"/>
<keyword evidence="1" id="KW-0812">Transmembrane</keyword>
<accession>A0A6S6T5G4</accession>
<evidence type="ECO:0000256" key="1">
    <source>
        <dbReference type="SAM" id="Phobius"/>
    </source>
</evidence>
<keyword evidence="1" id="KW-0472">Membrane</keyword>
<organism evidence="2">
    <name type="scientific">uncultured Thiotrichaceae bacterium</name>
    <dbReference type="NCBI Taxonomy" id="298394"/>
    <lineage>
        <taxon>Bacteria</taxon>
        <taxon>Pseudomonadati</taxon>
        <taxon>Pseudomonadota</taxon>
        <taxon>Gammaproteobacteria</taxon>
        <taxon>Thiotrichales</taxon>
        <taxon>Thiotrichaceae</taxon>
        <taxon>environmental samples</taxon>
    </lineage>
</organism>
<keyword evidence="1" id="KW-1133">Transmembrane helix</keyword>
<reference evidence="2" key="1">
    <citation type="submission" date="2020-01" db="EMBL/GenBank/DDBJ databases">
        <authorList>
            <person name="Meier V. D."/>
            <person name="Meier V D."/>
        </authorList>
    </citation>
    <scope>NUCLEOTIDE SEQUENCE</scope>
    <source>
        <strain evidence="2">HLG_WM_MAG_07</strain>
    </source>
</reference>
<dbReference type="EMBL" id="CACVAY010000043">
    <property type="protein sequence ID" value="CAA6810353.1"/>
    <property type="molecule type" value="Genomic_DNA"/>
</dbReference>
<evidence type="ECO:0000313" key="2">
    <source>
        <dbReference type="EMBL" id="CAA6810353.1"/>
    </source>
</evidence>
<gene>
    <name evidence="2" type="ORF">HELGO_WM35441</name>
</gene>
<feature type="transmembrane region" description="Helical" evidence="1">
    <location>
        <begin position="30"/>
        <end position="51"/>
    </location>
</feature>
<name>A0A6S6T5G4_9GAMM</name>
<proteinExistence type="predicted"/>
<sequence length="209" mass="23863">MSETLLNHEKLTHDEVIEGEMQSFENRWRYAVFPAMVAFVILAVFGFYLIYGMLQRMEALSQDVHRMTNILEKTLPPMSDDMQEMNETISHNIPAMKEGVSEMSISTHNIAATTGNMSNSVWEMNRSVSKPLSMMNTMMPFGSRTNLPRPTYTRPVLLKVPKTMNKTPVMTTEMQPQAAAPVVPVSYQQPYQVQPRNPAPVNNYPLRYD</sequence>
<protein>
    <submittedName>
        <fullName evidence="2">Uncharacterized protein</fullName>
    </submittedName>
</protein>